<dbReference type="AlphaFoldDB" id="A0A1W6QY32"/>
<organism evidence="1">
    <name type="scientific">Enterococcus faecalis</name>
    <name type="common">Streptococcus faecalis</name>
    <dbReference type="NCBI Taxonomy" id="1351"/>
    <lineage>
        <taxon>Bacteria</taxon>
        <taxon>Bacillati</taxon>
        <taxon>Bacillota</taxon>
        <taxon>Bacilli</taxon>
        <taxon>Lactobacillales</taxon>
        <taxon>Enterococcaceae</taxon>
        <taxon>Enterococcus</taxon>
    </lineage>
</organism>
<reference evidence="1" key="1">
    <citation type="submission" date="2016-12" db="EMBL/GenBank/DDBJ databases">
        <title>Characterization of a Plasmid Isolated from Enterococcus faecalis found in the Fecal Material of a Blue Whale.</title>
        <authorList>
            <person name="McLaughlin R."/>
        </authorList>
    </citation>
    <scope>NUCLEOTIDE SEQUENCE</scope>
    <source>
        <strain evidence="1">3</strain>
        <plasmid evidence="1">pGTC3</plasmid>
    </source>
</reference>
<dbReference type="InterPro" id="IPR046100">
    <property type="entry name" value="DUF6037"/>
</dbReference>
<keyword evidence="1" id="KW-0614">Plasmid</keyword>
<proteinExistence type="predicted"/>
<sequence length="201" mass="23735">MKLPNLKKLHWSMKKLDLLVDVFDFSYNEVDCSILFNPDYKTGFSLTFFKKKNAHVLKLPVQPGYNLIIENENFHAFCRFFEIKREKGAFSIIDFFEYLNSKIPTKSIPNTTDQRKIISSLIPIDDSEKIYFDHLINWEKARAKNPELKKGRDPKNLEKTRLLYPEIYQEIKDFDISVAYSSEPALNEKLLILNELKEQFS</sequence>
<geneLocation type="plasmid" evidence="1">
    <name>pGTC3</name>
</geneLocation>
<dbReference type="Pfam" id="PF19503">
    <property type="entry name" value="DUF6037"/>
    <property type="match status" value="1"/>
</dbReference>
<evidence type="ECO:0000313" key="1">
    <source>
        <dbReference type="EMBL" id="ARO46194.1"/>
    </source>
</evidence>
<protein>
    <submittedName>
        <fullName evidence="1">Uncharacterized protein</fullName>
    </submittedName>
</protein>
<name>A0A1W6QY32_ENTFL</name>
<accession>A0A1W6QY32</accession>
<dbReference type="RefSeq" id="WP_172689696.1">
    <property type="nucleotide sequence ID" value="NZ_KY303941.1"/>
</dbReference>
<dbReference type="EMBL" id="KY303941">
    <property type="protein sequence ID" value="ARO46194.1"/>
    <property type="molecule type" value="Genomic_DNA"/>
</dbReference>